<dbReference type="EMBL" id="GBRH01231029">
    <property type="protein sequence ID" value="JAD66866.1"/>
    <property type="molecule type" value="Transcribed_RNA"/>
</dbReference>
<reference evidence="1" key="2">
    <citation type="journal article" date="2015" name="Data Brief">
        <title>Shoot transcriptome of the giant reed, Arundo donax.</title>
        <authorList>
            <person name="Barrero R.A."/>
            <person name="Guerrero F.D."/>
            <person name="Moolhuijzen P."/>
            <person name="Goolsby J.A."/>
            <person name="Tidwell J."/>
            <person name="Bellgard S.E."/>
            <person name="Bellgard M.I."/>
        </authorList>
    </citation>
    <scope>NUCLEOTIDE SEQUENCE</scope>
    <source>
        <tissue evidence="1">Shoot tissue taken approximately 20 cm above the soil surface</tissue>
    </source>
</reference>
<name>A0A0A9BU67_ARUDO</name>
<dbReference type="AlphaFoldDB" id="A0A0A9BU67"/>
<proteinExistence type="predicted"/>
<evidence type="ECO:0000313" key="1">
    <source>
        <dbReference type="EMBL" id="JAD66866.1"/>
    </source>
</evidence>
<sequence>MACTMPGPALVQACSNGMYLSAFMIQKKFATEFVGKKHNSDGILQ</sequence>
<accession>A0A0A9BU67</accession>
<organism evidence="1">
    <name type="scientific">Arundo donax</name>
    <name type="common">Giant reed</name>
    <name type="synonym">Donax arundinaceus</name>
    <dbReference type="NCBI Taxonomy" id="35708"/>
    <lineage>
        <taxon>Eukaryota</taxon>
        <taxon>Viridiplantae</taxon>
        <taxon>Streptophyta</taxon>
        <taxon>Embryophyta</taxon>
        <taxon>Tracheophyta</taxon>
        <taxon>Spermatophyta</taxon>
        <taxon>Magnoliopsida</taxon>
        <taxon>Liliopsida</taxon>
        <taxon>Poales</taxon>
        <taxon>Poaceae</taxon>
        <taxon>PACMAD clade</taxon>
        <taxon>Arundinoideae</taxon>
        <taxon>Arundineae</taxon>
        <taxon>Arundo</taxon>
    </lineage>
</organism>
<reference evidence="1" key="1">
    <citation type="submission" date="2014-09" db="EMBL/GenBank/DDBJ databases">
        <authorList>
            <person name="Magalhaes I.L.F."/>
            <person name="Oliveira U."/>
            <person name="Santos F.R."/>
            <person name="Vidigal T.H.D.A."/>
            <person name="Brescovit A.D."/>
            <person name="Santos A.J."/>
        </authorList>
    </citation>
    <scope>NUCLEOTIDE SEQUENCE</scope>
    <source>
        <tissue evidence="1">Shoot tissue taken approximately 20 cm above the soil surface</tissue>
    </source>
</reference>
<protein>
    <submittedName>
        <fullName evidence="1">Uncharacterized protein</fullName>
    </submittedName>
</protein>